<evidence type="ECO:0000313" key="6">
    <source>
        <dbReference type="Proteomes" id="UP001470230"/>
    </source>
</evidence>
<evidence type="ECO:0000256" key="2">
    <source>
        <dbReference type="ARBA" id="ARBA00022801"/>
    </source>
</evidence>
<evidence type="ECO:0000259" key="4">
    <source>
        <dbReference type="SMART" id="SM00474"/>
    </source>
</evidence>
<feature type="compositionally biased region" description="Low complexity" evidence="3">
    <location>
        <begin position="109"/>
        <end position="171"/>
    </location>
</feature>
<name>A0ABR2H638_9EUKA</name>
<dbReference type="InterPro" id="IPR051132">
    <property type="entry name" value="3-5_Exonuclease_domain"/>
</dbReference>
<evidence type="ECO:0000256" key="3">
    <source>
        <dbReference type="SAM" id="MobiDB-lite"/>
    </source>
</evidence>
<protein>
    <recommendedName>
        <fullName evidence="4">3'-5' exonuclease domain-containing protein</fullName>
    </recommendedName>
</protein>
<reference evidence="5 6" key="1">
    <citation type="submission" date="2024-04" db="EMBL/GenBank/DDBJ databases">
        <title>Tritrichomonas musculus Genome.</title>
        <authorList>
            <person name="Alves-Ferreira E."/>
            <person name="Grigg M."/>
            <person name="Lorenzi H."/>
            <person name="Galac M."/>
        </authorList>
    </citation>
    <scope>NUCLEOTIDE SEQUENCE [LARGE SCALE GENOMIC DNA]</scope>
    <source>
        <strain evidence="5 6">EAF2021</strain>
    </source>
</reference>
<dbReference type="Proteomes" id="UP001470230">
    <property type="component" value="Unassembled WGS sequence"/>
</dbReference>
<dbReference type="PANTHER" id="PTHR13620:SF104">
    <property type="entry name" value="EXONUCLEASE 3'-5' DOMAIN-CONTAINING PROTEIN 2"/>
    <property type="match status" value="1"/>
</dbReference>
<dbReference type="InterPro" id="IPR012337">
    <property type="entry name" value="RNaseH-like_sf"/>
</dbReference>
<dbReference type="Gene3D" id="3.30.420.10">
    <property type="entry name" value="Ribonuclease H-like superfamily/Ribonuclease H"/>
    <property type="match status" value="1"/>
</dbReference>
<dbReference type="Pfam" id="PF01612">
    <property type="entry name" value="DNA_pol_A_exo1"/>
    <property type="match status" value="1"/>
</dbReference>
<keyword evidence="6" id="KW-1185">Reference proteome</keyword>
<keyword evidence="1" id="KW-0540">Nuclease</keyword>
<dbReference type="SMART" id="SM00474">
    <property type="entry name" value="35EXOc"/>
    <property type="match status" value="1"/>
</dbReference>
<feature type="domain" description="3'-5' exonuclease" evidence="4">
    <location>
        <begin position="227"/>
        <end position="415"/>
    </location>
</feature>
<gene>
    <name evidence="5" type="ORF">M9Y10_026633</name>
</gene>
<dbReference type="InterPro" id="IPR036397">
    <property type="entry name" value="RNaseH_sf"/>
</dbReference>
<dbReference type="EMBL" id="JAPFFF010000040">
    <property type="protein sequence ID" value="KAK8841690.1"/>
    <property type="molecule type" value="Genomic_DNA"/>
</dbReference>
<proteinExistence type="predicted"/>
<sequence>MNKNKFVSYQETKTNTNRFRQNEPNKFRYTPHASINANKINTPNNISQNDIPTNTQNKFRYTPKASSDSNEIKTFFESANNSDIVSRSSNQSKFRYTPEKKQLNYNFNITNSNTYNNNPNSNNDIKNDYNSNNCNNSNNDNSNNDTNNDNNSNNDNSNNDTNNDNNSNNNNVFDDGYIESVLEDFNLVETICFSSGLSVEDLEMIYWPEGATKKVEFYTNKPVPVTFVSIEDTSHLTQLLNDLIDGHPMSIDFEWSPDYSRYSNNPISLFQICSSKGVVVILNSARVIMINDNYTSPRDFANKCPNLSILKDFISSHSFYGKGMANDRKKLNSLFGTTFSIEDIETTKLKRHNLPLGFAKLINQLVGEASAEFKDKYVSLSDWNARPLTVRQSLYAAFDTYAIRLIWEAIASKYGD</sequence>
<keyword evidence="2" id="KW-0378">Hydrolase</keyword>
<dbReference type="SUPFAM" id="SSF53098">
    <property type="entry name" value="Ribonuclease H-like"/>
    <property type="match status" value="1"/>
</dbReference>
<dbReference type="PANTHER" id="PTHR13620">
    <property type="entry name" value="3-5 EXONUCLEASE"/>
    <property type="match status" value="1"/>
</dbReference>
<accession>A0ABR2H638</accession>
<dbReference type="InterPro" id="IPR002562">
    <property type="entry name" value="3'-5'_exonuclease_dom"/>
</dbReference>
<evidence type="ECO:0000256" key="1">
    <source>
        <dbReference type="ARBA" id="ARBA00022722"/>
    </source>
</evidence>
<comment type="caution">
    <text evidence="5">The sequence shown here is derived from an EMBL/GenBank/DDBJ whole genome shotgun (WGS) entry which is preliminary data.</text>
</comment>
<organism evidence="5 6">
    <name type="scientific">Tritrichomonas musculus</name>
    <dbReference type="NCBI Taxonomy" id="1915356"/>
    <lineage>
        <taxon>Eukaryota</taxon>
        <taxon>Metamonada</taxon>
        <taxon>Parabasalia</taxon>
        <taxon>Tritrichomonadida</taxon>
        <taxon>Tritrichomonadidae</taxon>
        <taxon>Tritrichomonas</taxon>
    </lineage>
</organism>
<feature type="region of interest" description="Disordered" evidence="3">
    <location>
        <begin position="109"/>
        <end position="172"/>
    </location>
</feature>
<evidence type="ECO:0000313" key="5">
    <source>
        <dbReference type="EMBL" id="KAK8841690.1"/>
    </source>
</evidence>